<dbReference type="Proteomes" id="UP001154255">
    <property type="component" value="Unassembled WGS sequence"/>
</dbReference>
<evidence type="ECO:0000313" key="3">
    <source>
        <dbReference type="Proteomes" id="UP001154255"/>
    </source>
</evidence>
<proteinExistence type="predicted"/>
<dbReference type="EMBL" id="CAMXCS010000025">
    <property type="protein sequence ID" value="CAI3962177.1"/>
    <property type="molecule type" value="Genomic_DNA"/>
</dbReference>
<dbReference type="Proteomes" id="UP001154259">
    <property type="component" value="Unassembled WGS sequence"/>
</dbReference>
<keyword evidence="4" id="KW-1185">Reference proteome</keyword>
<dbReference type="SUPFAM" id="SSF52540">
    <property type="entry name" value="P-loop containing nucleoside triphosphate hydrolases"/>
    <property type="match status" value="1"/>
</dbReference>
<dbReference type="InterPro" id="IPR027417">
    <property type="entry name" value="P-loop_NTPase"/>
</dbReference>
<evidence type="ECO:0000313" key="4">
    <source>
        <dbReference type="Proteomes" id="UP001154259"/>
    </source>
</evidence>
<accession>A0A9W4TS85</accession>
<sequence>MMSFTLQPAVRQKINLLFAIAGASGSGKTYSALLLAQGIAGKNGKIAVIDTEAGRSLQYAPKNGEQADHNKGTFDFLHLDFQPPFTPERYIEAIQTCEQAGASVI</sequence>
<reference evidence="1" key="1">
    <citation type="submission" date="2022-10" db="EMBL/GenBank/DDBJ databases">
        <authorList>
            <person name="Botero Cardona J."/>
        </authorList>
    </citation>
    <scope>NUCLEOTIDE SEQUENCE</scope>
    <source>
        <strain evidence="1">LMG 31819</strain>
        <strain evidence="2">R-53529</strain>
    </source>
</reference>
<feature type="non-terminal residue" evidence="1">
    <location>
        <position position="105"/>
    </location>
</feature>
<gene>
    <name evidence="2" type="ORF">R53529_LOCUS2441</name>
    <name evidence="1" type="ORF">R53530_LOCUS2433</name>
</gene>
<comment type="caution">
    <text evidence="1">The sequence shown here is derived from an EMBL/GenBank/DDBJ whole genome shotgun (WGS) entry which is preliminary data.</text>
</comment>
<dbReference type="Gene3D" id="3.40.50.300">
    <property type="entry name" value="P-loop containing nucleotide triphosphate hydrolases"/>
    <property type="match status" value="1"/>
</dbReference>
<organism evidence="1 3">
    <name type="scientific">Commensalibacter communis</name>
    <dbReference type="NCBI Taxonomy" id="2972786"/>
    <lineage>
        <taxon>Bacteria</taxon>
        <taxon>Pseudomonadati</taxon>
        <taxon>Pseudomonadota</taxon>
        <taxon>Alphaproteobacteria</taxon>
        <taxon>Acetobacterales</taxon>
        <taxon>Acetobacteraceae</taxon>
    </lineage>
</organism>
<dbReference type="AlphaFoldDB" id="A0A9W4TS85"/>
<name>A0A9W4TS85_9PROT</name>
<evidence type="ECO:0000313" key="2">
    <source>
        <dbReference type="EMBL" id="CAI3962177.1"/>
    </source>
</evidence>
<protein>
    <submittedName>
        <fullName evidence="1 2">RecA/RadA recombinase (RecA)</fullName>
    </submittedName>
</protein>
<evidence type="ECO:0000313" key="1">
    <source>
        <dbReference type="EMBL" id="CAI3960801.1"/>
    </source>
</evidence>
<dbReference type="EMBL" id="CAMXCM010000025">
    <property type="protein sequence ID" value="CAI3960801.1"/>
    <property type="molecule type" value="Genomic_DNA"/>
</dbReference>